<feature type="region of interest" description="Disordered" evidence="1">
    <location>
        <begin position="251"/>
        <end position="395"/>
    </location>
</feature>
<evidence type="ECO:0000256" key="1">
    <source>
        <dbReference type="SAM" id="MobiDB-lite"/>
    </source>
</evidence>
<feature type="region of interest" description="Disordered" evidence="1">
    <location>
        <begin position="1"/>
        <end position="90"/>
    </location>
</feature>
<feature type="compositionally biased region" description="Polar residues" evidence="1">
    <location>
        <begin position="251"/>
        <end position="267"/>
    </location>
</feature>
<evidence type="ECO:0000313" key="3">
    <source>
        <dbReference type="Proteomes" id="UP001211907"/>
    </source>
</evidence>
<feature type="compositionally biased region" description="Basic and acidic residues" evidence="1">
    <location>
        <begin position="342"/>
        <end position="371"/>
    </location>
</feature>
<sequence length="611" mass="67704">MVQTSKGNKTNRSNNRNRKISRNRSPDVDNEVDVDSEGDCDNDSDCETSQTASPEFTLRQTQKQTFESTASKLERECDLETDTEDKTQNEKMRQIDNSGGSAVASGNCTSAFIRYVNLPPPSNIEAIEKNKPFAFKAKMNSNESLKMGSSESLNTAALALGQDLIGAITDFMEEQNRKSDRIVSLVQTLVLQSQNVALSSISKDMDHNLIELKGNQELLRSGNKSQLLNLKEWLAENRQLYHQNAVHQTSVSQQQLLPQHNSSNQHFPLSPLSGPKTDSQVSLIRQYSSTVIAEPTPKPSKVELPLPSSQSTLRQKRKFSQERDEIVSLHSNRVPGSPSNKSKYDENSFDKFEHPPHDGYDHDSENSEGQKKIAVNDTNSNVKDDDNDDDEDDDAFFDSLFQTSLSQHKIQDVEGYNNNNHTVSSLFTLTKNARFVNSGNQRVNRSMARVNNTVQQTLTGDIAENANLDGVAAAVAGSPILNTPHLRNKVLNRFRKRSASSGTVEKTNIIRSKNKNPRKIHLLCEGDNNGRQVGAATATSLIQYEEKKGLKSIGGGDRGHATAKTEKKNEENVVAGQRASKKRESSSGKKIYVDSVEQSNDDETSDGSIFE</sequence>
<comment type="caution">
    <text evidence="2">The sequence shown here is derived from an EMBL/GenBank/DDBJ whole genome shotgun (WGS) entry which is preliminary data.</text>
</comment>
<proteinExistence type="predicted"/>
<gene>
    <name evidence="2" type="ORF">HK100_008866</name>
</gene>
<feature type="compositionally biased region" description="Low complexity" evidence="1">
    <location>
        <begin position="1"/>
        <end position="14"/>
    </location>
</feature>
<name>A0AAD5T4H1_9FUNG</name>
<accession>A0AAD5T4H1</accession>
<keyword evidence="3" id="KW-1185">Reference proteome</keyword>
<feature type="compositionally biased region" description="Basic and acidic residues" evidence="1">
    <location>
        <begin position="557"/>
        <end position="571"/>
    </location>
</feature>
<feature type="compositionally biased region" description="Acidic residues" evidence="1">
    <location>
        <begin position="385"/>
        <end position="395"/>
    </location>
</feature>
<dbReference type="EMBL" id="JADGJH010000440">
    <property type="protein sequence ID" value="KAJ3128983.1"/>
    <property type="molecule type" value="Genomic_DNA"/>
</dbReference>
<reference evidence="2" key="1">
    <citation type="submission" date="2020-05" db="EMBL/GenBank/DDBJ databases">
        <title>Phylogenomic resolution of chytrid fungi.</title>
        <authorList>
            <person name="Stajich J.E."/>
            <person name="Amses K."/>
            <person name="Simmons R."/>
            <person name="Seto K."/>
            <person name="Myers J."/>
            <person name="Bonds A."/>
            <person name="Quandt C.A."/>
            <person name="Barry K."/>
            <person name="Liu P."/>
            <person name="Grigoriev I."/>
            <person name="Longcore J.E."/>
            <person name="James T.Y."/>
        </authorList>
    </citation>
    <scope>NUCLEOTIDE SEQUENCE</scope>
    <source>
        <strain evidence="2">JEL0513</strain>
    </source>
</reference>
<feature type="compositionally biased region" description="Polar residues" evidence="1">
    <location>
        <begin position="276"/>
        <end position="291"/>
    </location>
</feature>
<feature type="compositionally biased region" description="Polar residues" evidence="1">
    <location>
        <begin position="47"/>
        <end position="71"/>
    </location>
</feature>
<organism evidence="2 3">
    <name type="scientific">Physocladia obscura</name>
    <dbReference type="NCBI Taxonomy" id="109957"/>
    <lineage>
        <taxon>Eukaryota</taxon>
        <taxon>Fungi</taxon>
        <taxon>Fungi incertae sedis</taxon>
        <taxon>Chytridiomycota</taxon>
        <taxon>Chytridiomycota incertae sedis</taxon>
        <taxon>Chytridiomycetes</taxon>
        <taxon>Chytridiales</taxon>
        <taxon>Chytriomycetaceae</taxon>
        <taxon>Physocladia</taxon>
    </lineage>
</organism>
<feature type="region of interest" description="Disordered" evidence="1">
    <location>
        <begin position="550"/>
        <end position="611"/>
    </location>
</feature>
<feature type="compositionally biased region" description="Basic and acidic residues" evidence="1">
    <location>
        <begin position="72"/>
        <end position="90"/>
    </location>
</feature>
<evidence type="ECO:0000313" key="2">
    <source>
        <dbReference type="EMBL" id="KAJ3128983.1"/>
    </source>
</evidence>
<dbReference type="Proteomes" id="UP001211907">
    <property type="component" value="Unassembled WGS sequence"/>
</dbReference>
<protein>
    <submittedName>
        <fullName evidence="2">Uncharacterized protein</fullName>
    </submittedName>
</protein>
<feature type="compositionally biased region" description="Acidic residues" evidence="1">
    <location>
        <begin position="28"/>
        <end position="46"/>
    </location>
</feature>
<dbReference type="AlphaFoldDB" id="A0AAD5T4H1"/>